<dbReference type="SUPFAM" id="SSF53098">
    <property type="entry name" value="Ribonuclease H-like"/>
    <property type="match status" value="1"/>
</dbReference>
<name>A0A844GA61_9BACT</name>
<organism evidence="3 4">
    <name type="scientific">Victivallis lenta</name>
    <dbReference type="NCBI Taxonomy" id="2606640"/>
    <lineage>
        <taxon>Bacteria</taxon>
        <taxon>Pseudomonadati</taxon>
        <taxon>Lentisphaerota</taxon>
        <taxon>Lentisphaeria</taxon>
        <taxon>Victivallales</taxon>
        <taxon>Victivallaceae</taxon>
        <taxon>Victivallis</taxon>
    </lineage>
</organism>
<evidence type="ECO:0000313" key="4">
    <source>
        <dbReference type="Proteomes" id="UP000435649"/>
    </source>
</evidence>
<proteinExistence type="predicted"/>
<dbReference type="InterPro" id="IPR001584">
    <property type="entry name" value="Integrase_cat-core"/>
</dbReference>
<sequence length="377" mass="44021">MRQKPSPNSKAVSSPSGIPSWRNAKKKETDELPVIQAISHEKSRNRTIPLKRFILAGQLSVSTFFRYEHRAALGEPLWGPRGKPRAVTMEDDVILQLLKQQQRHGNRHRLRAVFAVHAQHPEYSTRRFQELANELRFKLLRGERKSMLSVEYCEAHLIWSMDIFEQVHRGVRFHVLQVIDLGSRVKLEPAVKPGAFTGEEVAEHLNYLMHKHEAPLFLKRDNGSNLNSGEVLSILKMFAVIPFNSPPGFPQFNGVMERSQGEIKRYLRAILKDREELDSFAVAVHLSVERANRRRRAVLAGKSAQERWEEEFSHFSRRERESIYLEIKRLAEWIQETFPRKKRLRKDAGAHAWRIAIQRYLESKEYIRLFRDGSELH</sequence>
<evidence type="ECO:0000259" key="2">
    <source>
        <dbReference type="PROSITE" id="PS50994"/>
    </source>
</evidence>
<protein>
    <submittedName>
        <fullName evidence="3">Transposase family protein</fullName>
    </submittedName>
</protein>
<keyword evidence="4" id="KW-1185">Reference proteome</keyword>
<dbReference type="PROSITE" id="PS50994">
    <property type="entry name" value="INTEGRASE"/>
    <property type="match status" value="1"/>
</dbReference>
<feature type="compositionally biased region" description="Polar residues" evidence="1">
    <location>
        <begin position="1"/>
        <end position="17"/>
    </location>
</feature>
<gene>
    <name evidence="3" type="ORF">FYJ85_22610</name>
</gene>
<evidence type="ECO:0000313" key="3">
    <source>
        <dbReference type="EMBL" id="MST99824.1"/>
    </source>
</evidence>
<accession>A0A844GA61</accession>
<dbReference type="RefSeq" id="WP_154420976.1">
    <property type="nucleotide sequence ID" value="NZ_VUNS01000065.1"/>
</dbReference>
<evidence type="ECO:0000256" key="1">
    <source>
        <dbReference type="SAM" id="MobiDB-lite"/>
    </source>
</evidence>
<feature type="region of interest" description="Disordered" evidence="1">
    <location>
        <begin position="1"/>
        <end position="27"/>
    </location>
</feature>
<dbReference type="InterPro" id="IPR036397">
    <property type="entry name" value="RNaseH_sf"/>
</dbReference>
<dbReference type="EMBL" id="VUNS01000065">
    <property type="protein sequence ID" value="MST99824.1"/>
    <property type="molecule type" value="Genomic_DNA"/>
</dbReference>
<feature type="domain" description="Integrase catalytic" evidence="2">
    <location>
        <begin position="150"/>
        <end position="312"/>
    </location>
</feature>
<reference evidence="3 4" key="1">
    <citation type="submission" date="2019-08" db="EMBL/GenBank/DDBJ databases">
        <title>In-depth cultivation of the pig gut microbiome towards novel bacterial diversity and tailored functional studies.</title>
        <authorList>
            <person name="Wylensek D."/>
            <person name="Hitch T.C.A."/>
            <person name="Clavel T."/>
        </authorList>
    </citation>
    <scope>NUCLEOTIDE SEQUENCE [LARGE SCALE GENOMIC DNA]</scope>
    <source>
        <strain evidence="3 4">BBE-744-WT-12</strain>
    </source>
</reference>
<dbReference type="GO" id="GO:0003676">
    <property type="term" value="F:nucleic acid binding"/>
    <property type="evidence" value="ECO:0007669"/>
    <property type="project" value="InterPro"/>
</dbReference>
<dbReference type="InterPro" id="IPR012337">
    <property type="entry name" value="RNaseH-like_sf"/>
</dbReference>
<dbReference type="AlphaFoldDB" id="A0A844GA61"/>
<dbReference type="Gene3D" id="3.30.420.10">
    <property type="entry name" value="Ribonuclease H-like superfamily/Ribonuclease H"/>
    <property type="match status" value="1"/>
</dbReference>
<dbReference type="Proteomes" id="UP000435649">
    <property type="component" value="Unassembled WGS sequence"/>
</dbReference>
<comment type="caution">
    <text evidence="3">The sequence shown here is derived from an EMBL/GenBank/DDBJ whole genome shotgun (WGS) entry which is preliminary data.</text>
</comment>
<dbReference type="GO" id="GO:0015074">
    <property type="term" value="P:DNA integration"/>
    <property type="evidence" value="ECO:0007669"/>
    <property type="project" value="InterPro"/>
</dbReference>